<accession>Q2LU12</accession>
<dbReference type="InterPro" id="IPR025589">
    <property type="entry name" value="Toprim_C_rpt"/>
</dbReference>
<dbReference type="EMBL" id="CP000252">
    <property type="protein sequence ID" value="ABC77574.1"/>
    <property type="molecule type" value="Genomic_DNA"/>
</dbReference>
<gene>
    <name evidence="1" type="ORF">SYN_01883</name>
</gene>
<dbReference type="EC" id="5.99.1.2" evidence="1"/>
<organism evidence="1 2">
    <name type="scientific">Syntrophus aciditrophicus (strain SB)</name>
    <dbReference type="NCBI Taxonomy" id="56780"/>
    <lineage>
        <taxon>Bacteria</taxon>
        <taxon>Pseudomonadati</taxon>
        <taxon>Thermodesulfobacteriota</taxon>
        <taxon>Syntrophia</taxon>
        <taxon>Syntrophales</taxon>
        <taxon>Syntrophaceae</taxon>
        <taxon>Syntrophus</taxon>
    </lineage>
</organism>
<dbReference type="STRING" id="56780.SYN_01883"/>
<keyword evidence="2" id="KW-1185">Reference proteome</keyword>
<keyword evidence="1" id="KW-0413">Isomerase</keyword>
<evidence type="ECO:0000313" key="2">
    <source>
        <dbReference type="Proteomes" id="UP000001933"/>
    </source>
</evidence>
<dbReference type="InParanoid" id="Q2LU12"/>
<dbReference type="Proteomes" id="UP000001933">
    <property type="component" value="Chromosome"/>
</dbReference>
<reference evidence="1 2" key="1">
    <citation type="journal article" date="2007" name="Proc. Natl. Acad. Sci. U.S.A.">
        <title>The genome of Syntrophus aciditrophicus: life at the thermodynamic limit of microbial growth.</title>
        <authorList>
            <person name="McInerney M.J."/>
            <person name="Rohlin L."/>
            <person name="Mouttaki H."/>
            <person name="Kim U."/>
            <person name="Krupp R.S."/>
            <person name="Rios-Hernandez L."/>
            <person name="Sieber J."/>
            <person name="Struchtemeyer C.G."/>
            <person name="Bhattacharyya A."/>
            <person name="Campbell J.W."/>
            <person name="Gunsalus R.P."/>
        </authorList>
    </citation>
    <scope>NUCLEOTIDE SEQUENCE [LARGE SCALE GENOMIC DNA]</scope>
    <source>
        <strain evidence="1 2">SB</strain>
    </source>
</reference>
<name>Q2LU12_SYNAS</name>
<evidence type="ECO:0000313" key="1">
    <source>
        <dbReference type="EMBL" id="ABC77574.1"/>
    </source>
</evidence>
<dbReference type="Pfam" id="PF13342">
    <property type="entry name" value="Toprim_Crpt"/>
    <property type="match status" value="1"/>
</dbReference>
<dbReference type="KEGG" id="sat:SYN_01883"/>
<dbReference type="HOGENOM" id="CLU_2107760_0_0_7"/>
<protein>
    <submittedName>
        <fullName evidence="1">DNA topoisomerase III</fullName>
        <ecNumber evidence="1">5.99.1.2</ecNumber>
    </submittedName>
</protein>
<dbReference type="AlphaFoldDB" id="Q2LU12"/>
<dbReference type="OrthoDB" id="9804262at2"/>
<dbReference type="RefSeq" id="WP_011417596.1">
    <property type="nucleotide sequence ID" value="NC_007759.1"/>
</dbReference>
<dbReference type="GO" id="GO:0016853">
    <property type="term" value="F:isomerase activity"/>
    <property type="evidence" value="ECO:0007669"/>
    <property type="project" value="UniProtKB-KW"/>
</dbReference>
<proteinExistence type="predicted"/>
<sequence length="115" mass="12882">MEDKREELGKCPECGKPVYEGKKSYYCSGYKEGCKFVLWKNSLDRLGHADITPAQARQLLNNETVAFTGLKSRAGNEFDAEGKLAKNETYGWQIGLIFGDAGKEKQQPSGREENE</sequence>
<dbReference type="eggNOG" id="COG0550">
    <property type="taxonomic scope" value="Bacteria"/>
</dbReference>